<feature type="domain" description="Glycosyltransferase RgtA/B/C/D-like" evidence="9">
    <location>
        <begin position="64"/>
        <end position="226"/>
    </location>
</feature>
<gene>
    <name evidence="11" type="ORF">AFM11_23085</name>
</gene>
<dbReference type="InterPro" id="IPR038731">
    <property type="entry name" value="RgtA/B/C-like"/>
</dbReference>
<feature type="transmembrane region" description="Helical" evidence="8">
    <location>
        <begin position="168"/>
        <end position="201"/>
    </location>
</feature>
<dbReference type="Pfam" id="PF13231">
    <property type="entry name" value="PMT_2"/>
    <property type="match status" value="1"/>
</dbReference>
<dbReference type="PANTHER" id="PTHR33908">
    <property type="entry name" value="MANNOSYLTRANSFERASE YKCB-RELATED"/>
    <property type="match status" value="1"/>
</dbReference>
<dbReference type="EMBL" id="LGTW01000017">
    <property type="protein sequence ID" value="KWX21872.1"/>
    <property type="molecule type" value="Genomic_DNA"/>
</dbReference>
<keyword evidence="12" id="KW-1185">Reference proteome</keyword>
<comment type="subcellular location">
    <subcellularLocation>
        <location evidence="1">Cell membrane</location>
        <topology evidence="1">Multi-pass membrane protein</topology>
    </subcellularLocation>
</comment>
<feature type="transmembrane region" description="Helical" evidence="8">
    <location>
        <begin position="118"/>
        <end position="137"/>
    </location>
</feature>
<dbReference type="GO" id="GO:0005886">
    <property type="term" value="C:plasma membrane"/>
    <property type="evidence" value="ECO:0007669"/>
    <property type="project" value="UniProtKB-SubCell"/>
</dbReference>
<keyword evidence="5 8" id="KW-0812">Transmembrane</keyword>
<organism evidence="11 12">
    <name type="scientific">Mycolicibacterium wolinskyi</name>
    <dbReference type="NCBI Taxonomy" id="59750"/>
    <lineage>
        <taxon>Bacteria</taxon>
        <taxon>Bacillati</taxon>
        <taxon>Actinomycetota</taxon>
        <taxon>Actinomycetes</taxon>
        <taxon>Mycobacteriales</taxon>
        <taxon>Mycobacteriaceae</taxon>
        <taxon>Mycolicibacterium</taxon>
    </lineage>
</organism>
<evidence type="ECO:0000256" key="2">
    <source>
        <dbReference type="ARBA" id="ARBA00022475"/>
    </source>
</evidence>
<evidence type="ECO:0000259" key="10">
    <source>
        <dbReference type="Pfam" id="PF24878"/>
    </source>
</evidence>
<feature type="transmembrane region" description="Helical" evidence="8">
    <location>
        <begin position="344"/>
        <end position="364"/>
    </location>
</feature>
<feature type="domain" description="Putative mannosyltransferase YkcA/B-like C-terminal" evidence="10">
    <location>
        <begin position="482"/>
        <end position="569"/>
    </location>
</feature>
<keyword evidence="2" id="KW-1003">Cell membrane</keyword>
<comment type="caution">
    <text evidence="11">The sequence shown here is derived from an EMBL/GenBank/DDBJ whole genome shotgun (WGS) entry which is preliminary data.</text>
</comment>
<dbReference type="GO" id="GO:0016763">
    <property type="term" value="F:pentosyltransferase activity"/>
    <property type="evidence" value="ECO:0007669"/>
    <property type="project" value="TreeGrafter"/>
</dbReference>
<evidence type="ECO:0000313" key="12">
    <source>
        <dbReference type="Proteomes" id="UP000070612"/>
    </source>
</evidence>
<evidence type="ECO:0000256" key="8">
    <source>
        <dbReference type="SAM" id="Phobius"/>
    </source>
</evidence>
<feature type="transmembrane region" description="Helical" evidence="8">
    <location>
        <begin position="6"/>
        <end position="24"/>
    </location>
</feature>
<evidence type="ECO:0000313" key="11">
    <source>
        <dbReference type="EMBL" id="KWX21872.1"/>
    </source>
</evidence>
<evidence type="ECO:0000256" key="5">
    <source>
        <dbReference type="ARBA" id="ARBA00022692"/>
    </source>
</evidence>
<feature type="transmembrane region" description="Helical" evidence="8">
    <location>
        <begin position="318"/>
        <end position="338"/>
    </location>
</feature>
<dbReference type="GO" id="GO:0009103">
    <property type="term" value="P:lipopolysaccharide biosynthetic process"/>
    <property type="evidence" value="ECO:0007669"/>
    <property type="project" value="UniProtKB-ARBA"/>
</dbReference>
<dbReference type="Pfam" id="PF24878">
    <property type="entry name" value="YkcB_C"/>
    <property type="match status" value="1"/>
</dbReference>
<dbReference type="PATRIC" id="fig|59750.3.peg.1969"/>
<feature type="transmembrane region" description="Helical" evidence="8">
    <location>
        <begin position="85"/>
        <end position="106"/>
    </location>
</feature>
<dbReference type="RefSeq" id="WP_067853011.1">
    <property type="nucleotide sequence ID" value="NZ_LGTW01000017.1"/>
</dbReference>
<evidence type="ECO:0000256" key="1">
    <source>
        <dbReference type="ARBA" id="ARBA00004651"/>
    </source>
</evidence>
<evidence type="ECO:0000256" key="3">
    <source>
        <dbReference type="ARBA" id="ARBA00022676"/>
    </source>
</evidence>
<dbReference type="AlphaFoldDB" id="A0A132PIN9"/>
<protein>
    <submittedName>
        <fullName evidence="11">Glycosyl transferase</fullName>
    </submittedName>
</protein>
<dbReference type="GO" id="GO:0010041">
    <property type="term" value="P:response to iron(III) ion"/>
    <property type="evidence" value="ECO:0007669"/>
    <property type="project" value="TreeGrafter"/>
</dbReference>
<evidence type="ECO:0000256" key="7">
    <source>
        <dbReference type="ARBA" id="ARBA00023136"/>
    </source>
</evidence>
<evidence type="ECO:0000259" key="9">
    <source>
        <dbReference type="Pfam" id="PF13231"/>
    </source>
</evidence>
<accession>A0A132PIN9</accession>
<dbReference type="STRING" id="59750.AWC31_27850"/>
<dbReference type="Proteomes" id="UP000070612">
    <property type="component" value="Unassembled WGS sequence"/>
</dbReference>
<feature type="transmembrane region" description="Helical" evidence="8">
    <location>
        <begin position="290"/>
        <end position="309"/>
    </location>
</feature>
<evidence type="ECO:0000256" key="6">
    <source>
        <dbReference type="ARBA" id="ARBA00022989"/>
    </source>
</evidence>
<feature type="transmembrane region" description="Helical" evidence="8">
    <location>
        <begin position="213"/>
        <end position="234"/>
    </location>
</feature>
<feature type="transmembrane region" description="Helical" evidence="8">
    <location>
        <begin position="427"/>
        <end position="449"/>
    </location>
</feature>
<sequence>MTTSRWQHAGLLALLAATAALYLWHLSINGYGNDFYAAAAQAGAQSWSAWFYGALDAHNFITVDKPPAALWITGLSVRLFGMNPWSVLVPEALMGVAAVAVLYATVRRSMSTQPYATYAGLLAGAVLAVTPAAALMFRFNNPDALLVLLLVAASYCLTRAVETASWHWLIAAGAVVGTAFLTKMLQGFLVLPAFALTYLLLAPTSWRRRLCHLLAAAGAVLVAAGWWVLTVQLVSPGNRPYIGGSTDDTELDLAFGYNGISRIVGGEHHAGARYGHGLARLLTAEVGNEIGWLLPAAVVAAGFGLYLAARHRLPRTELAALVMWTCWLVTTAVVLGYMNGMLHPYYTVALAPAIAALLGCGVAWAWRLRAHLDARIALAVLSATAALSGVNLLHRNEFGPTWSVWMIAAVAVLAMTALVVGHRVAVAGLILAGVAGLIPVTGFAVATAATPHHGTQPVTVNQSAGWLGDLAANRELAEMLAATRTTWSAATNGSQPAAALEIASGTAVMAVGGWSGDPVPTLEQFIGDVHAGRITYYVEAGRRLHGEVIRAPNRTNAHTREIADWVAAHFTPVPMGSSTVYRLI</sequence>
<dbReference type="PANTHER" id="PTHR33908:SF3">
    <property type="entry name" value="UNDECAPRENYL PHOSPHATE-ALPHA-4-AMINO-4-DEOXY-L-ARABINOSE ARABINOSYL TRANSFERASE"/>
    <property type="match status" value="1"/>
</dbReference>
<name>A0A132PIN9_9MYCO</name>
<dbReference type="InterPro" id="IPR050297">
    <property type="entry name" value="LipidA_mod_glycosyltrf_83"/>
</dbReference>
<keyword evidence="6 8" id="KW-1133">Transmembrane helix</keyword>
<keyword evidence="7 8" id="KW-0472">Membrane</keyword>
<proteinExistence type="predicted"/>
<feature type="transmembrane region" description="Helical" evidence="8">
    <location>
        <begin position="400"/>
        <end position="420"/>
    </location>
</feature>
<keyword evidence="3" id="KW-0328">Glycosyltransferase</keyword>
<evidence type="ECO:0000256" key="4">
    <source>
        <dbReference type="ARBA" id="ARBA00022679"/>
    </source>
</evidence>
<dbReference type="InterPro" id="IPR056785">
    <property type="entry name" value="YkcA/B-like_C"/>
</dbReference>
<feature type="transmembrane region" description="Helical" evidence="8">
    <location>
        <begin position="376"/>
        <end position="394"/>
    </location>
</feature>
<reference evidence="11 12" key="1">
    <citation type="submission" date="2015-07" db="EMBL/GenBank/DDBJ databases">
        <title>A draft genome sequence of Mycobacterium wolinskyi.</title>
        <authorList>
            <person name="de Man T.J."/>
            <person name="Perry K.A."/>
            <person name="Coulliette A.D."/>
            <person name="Jensen B."/>
            <person name="Toney N.C."/>
            <person name="Limbago B.M."/>
            <person name="Noble-Wang J."/>
        </authorList>
    </citation>
    <scope>NUCLEOTIDE SEQUENCE [LARGE SCALE GENOMIC DNA]</scope>
    <source>
        <strain evidence="11 12">CDC_01</strain>
    </source>
</reference>
<keyword evidence="4 11" id="KW-0808">Transferase</keyword>